<evidence type="ECO:0000256" key="3">
    <source>
        <dbReference type="SAM" id="Coils"/>
    </source>
</evidence>
<dbReference type="PANTHER" id="PTHR30203:SF33">
    <property type="entry name" value="BLR4455 PROTEIN"/>
    <property type="match status" value="1"/>
</dbReference>
<keyword evidence="2" id="KW-0732">Signal</keyword>
<reference evidence="4 5" key="1">
    <citation type="journal article" date="2002" name="Proc. Natl. Acad. Sci. U.S.A.">
        <title>The complete genome sequence of Chlorobium tepidum TLS, a photosynthetic, anaerobic, green-sulfur bacterium.</title>
        <authorList>
            <person name="Eisen J.A."/>
            <person name="Nelson K.E."/>
            <person name="Paulsen I.T."/>
            <person name="Heidelberg J.F."/>
            <person name="Wu M."/>
            <person name="Dodson R.J."/>
            <person name="Deboy R."/>
            <person name="Gwinn M.L."/>
            <person name="Nelson W.C."/>
            <person name="Haft D.H."/>
            <person name="Hickey E.K."/>
            <person name="Peterson J.D."/>
            <person name="Durkin A.S."/>
            <person name="Kolonay J.L."/>
            <person name="Yang F."/>
            <person name="Holt I."/>
            <person name="Umayam L.A."/>
            <person name="Mason T."/>
            <person name="Brenner M."/>
            <person name="Shea T.P."/>
            <person name="Parksey D."/>
            <person name="Nierman W.C."/>
            <person name="Feldblyum T.V."/>
            <person name="Hansen C.L."/>
            <person name="Craven M.B."/>
            <person name="Radune D."/>
            <person name="Vamathevan J."/>
            <person name="Khouri H."/>
            <person name="White O."/>
            <person name="Gruber T.M."/>
            <person name="Ketchum K.A."/>
            <person name="Venter J.C."/>
            <person name="Tettelin H."/>
            <person name="Bryant D.A."/>
            <person name="Fraser C.M."/>
        </authorList>
    </citation>
    <scope>NUCLEOTIDE SEQUENCE [LARGE SCALE GENOMIC DNA]</scope>
    <source>
        <strain evidence="5">ATCC 49652 / DSM 12025 / NBRC 103806 / TLS</strain>
    </source>
</reference>
<dbReference type="Gene3D" id="1.20.1600.10">
    <property type="entry name" value="Outer membrane efflux proteins (OEP)"/>
    <property type="match status" value="1"/>
</dbReference>
<dbReference type="SUPFAM" id="SSF56954">
    <property type="entry name" value="Outer membrane efflux proteins (OEP)"/>
    <property type="match status" value="1"/>
</dbReference>
<dbReference type="OrthoDB" id="9783163at2"/>
<dbReference type="AlphaFoldDB" id="Q8KEX8"/>
<dbReference type="Gene3D" id="2.20.200.10">
    <property type="entry name" value="Outer membrane efflux proteins (OEP)"/>
    <property type="match status" value="1"/>
</dbReference>
<keyword evidence="2" id="KW-0449">Lipoprotein</keyword>
<dbReference type="InterPro" id="IPR003423">
    <property type="entry name" value="OMP_efflux"/>
</dbReference>
<evidence type="ECO:0000313" key="5">
    <source>
        <dbReference type="Proteomes" id="UP000001007"/>
    </source>
</evidence>
<evidence type="ECO:0000256" key="1">
    <source>
        <dbReference type="ARBA" id="ARBA00007613"/>
    </source>
</evidence>
<dbReference type="KEGG" id="cte:CT0554"/>
<keyword evidence="2" id="KW-0472">Membrane</keyword>
<feature type="coiled-coil region" evidence="3">
    <location>
        <begin position="404"/>
        <end position="431"/>
    </location>
</feature>
<keyword evidence="5" id="KW-1185">Reference proteome</keyword>
<evidence type="ECO:0000256" key="2">
    <source>
        <dbReference type="RuleBase" id="RU362097"/>
    </source>
</evidence>
<keyword evidence="2" id="KW-0564">Palmitate</keyword>
<dbReference type="GO" id="GO:0005886">
    <property type="term" value="C:plasma membrane"/>
    <property type="evidence" value="ECO:0007669"/>
    <property type="project" value="UniProtKB-SubCell"/>
</dbReference>
<dbReference type="InterPro" id="IPR010131">
    <property type="entry name" value="MdtP/NodT-like"/>
</dbReference>
<comment type="similarity">
    <text evidence="1 2">Belongs to the outer membrane factor (OMF) (TC 1.B.17) family.</text>
</comment>
<dbReference type="EMBL" id="AE006470">
    <property type="protein sequence ID" value="AAM71796.1"/>
    <property type="molecule type" value="Genomic_DNA"/>
</dbReference>
<dbReference type="NCBIfam" id="TIGR01845">
    <property type="entry name" value="outer_NodT"/>
    <property type="match status" value="1"/>
</dbReference>
<dbReference type="STRING" id="194439.CT0554"/>
<feature type="chain" id="PRO_5001442665" evidence="2">
    <location>
        <begin position="39"/>
        <end position="500"/>
    </location>
</feature>
<organism evidence="4 5">
    <name type="scientific">Chlorobaculum tepidum (strain ATCC 49652 / DSM 12025 / NBRC 103806 / TLS)</name>
    <name type="common">Chlorobium tepidum</name>
    <dbReference type="NCBI Taxonomy" id="194439"/>
    <lineage>
        <taxon>Bacteria</taxon>
        <taxon>Pseudomonadati</taxon>
        <taxon>Chlorobiota</taxon>
        <taxon>Chlorobiia</taxon>
        <taxon>Chlorobiales</taxon>
        <taxon>Chlorobiaceae</taxon>
        <taxon>Chlorobaculum</taxon>
    </lineage>
</organism>
<sequence length="500" mass="53359">MVNRPRKTSNRMRTVSKKIASRGVVLLAVPALLLSGCAAGPDFVKPEAPAVKSYDQQPLPKPVDGGQRFDEGVGPAAYWWKSFGSTQIDSIVEEGLVGNPGLQAAEASLKASRENLRAGAGIFYPQASATFSQTRETSSPATTAGSGAIVNLSTLSASVSYALDLFGGQRRSVEALGAQVDVQRAQTLGVYMTLTGNIVNTSIAIAAYREELDEYEQLIALEKDQLSIATKQYQAGVAPYSSVLALRSQIASLEASVPPVRQKLSQAEHLLATLAGKTPGEWVRPDLRLSGISLPERVPLSLPSELVRQRPDILAAEAELHAANAEIGVATAALFPSFTLTGSYGRTASQPHELSDPLNRFWSIGGNIAAPIFNGGSLRAKRRAAIATRNQALALYRQTVLAAFAQVADLIRALEHDAQQAEAEKQAVESAKLSLDLVQANYKAGMVNYEQVILADIQYRQAKIGYLQARAQQLQDTAAMYVALGGGWPHDGVAREKAGL</sequence>
<dbReference type="Proteomes" id="UP000001007">
    <property type="component" value="Chromosome"/>
</dbReference>
<dbReference type="GO" id="GO:0015562">
    <property type="term" value="F:efflux transmembrane transporter activity"/>
    <property type="evidence" value="ECO:0007669"/>
    <property type="project" value="InterPro"/>
</dbReference>
<proteinExistence type="inferred from homology"/>
<keyword evidence="2" id="KW-1134">Transmembrane beta strand</keyword>
<keyword evidence="3" id="KW-0175">Coiled coil</keyword>
<feature type="coiled-coil region" evidence="3">
    <location>
        <begin position="198"/>
        <end position="232"/>
    </location>
</feature>
<comment type="subcellular location">
    <subcellularLocation>
        <location evidence="2">Cell membrane</location>
        <topology evidence="2">Lipid-anchor</topology>
    </subcellularLocation>
</comment>
<gene>
    <name evidence="4" type="ordered locus">CT0554</name>
</gene>
<protein>
    <submittedName>
        <fullName evidence="4">ABC-type export system, outer membrane channel protein</fullName>
    </submittedName>
</protein>
<feature type="signal peptide" evidence="2">
    <location>
        <begin position="1"/>
        <end position="38"/>
    </location>
</feature>
<dbReference type="PANTHER" id="PTHR30203">
    <property type="entry name" value="OUTER MEMBRANE CATION EFFLUX PROTEIN"/>
    <property type="match status" value="1"/>
</dbReference>
<dbReference type="EnsemblBacteria" id="AAM71796">
    <property type="protein sequence ID" value="AAM71796"/>
    <property type="gene ID" value="CT0554"/>
</dbReference>
<evidence type="ECO:0000313" key="4">
    <source>
        <dbReference type="EMBL" id="AAM71796.1"/>
    </source>
</evidence>
<accession>Q8KEX8</accession>
<keyword evidence="2" id="KW-0812">Transmembrane</keyword>
<dbReference type="HOGENOM" id="CLU_012817_13_0_10"/>
<dbReference type="eggNOG" id="COG1538">
    <property type="taxonomic scope" value="Bacteria"/>
</dbReference>
<name>Q8KEX8_CHLTE</name>
<dbReference type="PATRIC" id="fig|194439.7.peg.519"/>
<dbReference type="Pfam" id="PF02321">
    <property type="entry name" value="OEP"/>
    <property type="match status" value="2"/>
</dbReference>